<feature type="domain" description="DUF7703" evidence="3">
    <location>
        <begin position="7"/>
        <end position="58"/>
    </location>
</feature>
<evidence type="ECO:0000259" key="3">
    <source>
        <dbReference type="Pfam" id="PF24802"/>
    </source>
</evidence>
<evidence type="ECO:0000313" key="5">
    <source>
        <dbReference type="Proteomes" id="UP000738349"/>
    </source>
</evidence>
<dbReference type="InterPro" id="IPR056120">
    <property type="entry name" value="DUF7703"/>
</dbReference>
<feature type="transmembrane region" description="Helical" evidence="2">
    <location>
        <begin position="6"/>
        <end position="23"/>
    </location>
</feature>
<dbReference type="AlphaFoldDB" id="A0A9P9ESB3"/>
<dbReference type="EMBL" id="JAGMUV010000009">
    <property type="protein sequence ID" value="KAH7143409.1"/>
    <property type="molecule type" value="Genomic_DNA"/>
</dbReference>
<keyword evidence="5" id="KW-1185">Reference proteome</keyword>
<evidence type="ECO:0000313" key="4">
    <source>
        <dbReference type="EMBL" id="KAH7143409.1"/>
    </source>
</evidence>
<dbReference type="OrthoDB" id="405906at2759"/>
<feature type="region of interest" description="Disordered" evidence="1">
    <location>
        <begin position="91"/>
        <end position="114"/>
    </location>
</feature>
<proteinExistence type="predicted"/>
<keyword evidence="2" id="KW-1133">Transmembrane helix</keyword>
<gene>
    <name evidence="4" type="ORF">EDB81DRAFT_884025</name>
</gene>
<dbReference type="PANTHER" id="PTHR37013">
    <property type="entry name" value="INTEGRAL MEMBRANE PROTEIN (AFU_ORTHOLOGUE AFUA_1G05950)-RELATED"/>
    <property type="match status" value="1"/>
</dbReference>
<sequence>MNHLIYIIIIILLNATIVALKFADYYNVKTGCKSLAYSIKLKLEFSVLNRLVGLTQSSQPSSSYTRSRTDATAYMALDTFVEDCAGGSRVIAQRKRPDEAPISSGGDSRDLERSTTAVVLTTEIAVHSD</sequence>
<dbReference type="Proteomes" id="UP000738349">
    <property type="component" value="Unassembled WGS sequence"/>
</dbReference>
<name>A0A9P9ESB3_9HYPO</name>
<accession>A0A9P9ESB3</accession>
<evidence type="ECO:0000256" key="1">
    <source>
        <dbReference type="SAM" id="MobiDB-lite"/>
    </source>
</evidence>
<protein>
    <recommendedName>
        <fullName evidence="3">DUF7703 domain-containing protein</fullName>
    </recommendedName>
</protein>
<dbReference type="Pfam" id="PF24802">
    <property type="entry name" value="DUF7703"/>
    <property type="match status" value="1"/>
</dbReference>
<reference evidence="4" key="1">
    <citation type="journal article" date="2021" name="Nat. Commun.">
        <title>Genetic determinants of endophytism in the Arabidopsis root mycobiome.</title>
        <authorList>
            <person name="Mesny F."/>
            <person name="Miyauchi S."/>
            <person name="Thiergart T."/>
            <person name="Pickel B."/>
            <person name="Atanasova L."/>
            <person name="Karlsson M."/>
            <person name="Huettel B."/>
            <person name="Barry K.W."/>
            <person name="Haridas S."/>
            <person name="Chen C."/>
            <person name="Bauer D."/>
            <person name="Andreopoulos W."/>
            <person name="Pangilinan J."/>
            <person name="LaButti K."/>
            <person name="Riley R."/>
            <person name="Lipzen A."/>
            <person name="Clum A."/>
            <person name="Drula E."/>
            <person name="Henrissat B."/>
            <person name="Kohler A."/>
            <person name="Grigoriev I.V."/>
            <person name="Martin F.M."/>
            <person name="Hacquard S."/>
        </authorList>
    </citation>
    <scope>NUCLEOTIDE SEQUENCE</scope>
    <source>
        <strain evidence="4">MPI-CAGE-AT-0147</strain>
    </source>
</reference>
<comment type="caution">
    <text evidence="4">The sequence shown here is derived from an EMBL/GenBank/DDBJ whole genome shotgun (WGS) entry which is preliminary data.</text>
</comment>
<evidence type="ECO:0000256" key="2">
    <source>
        <dbReference type="SAM" id="Phobius"/>
    </source>
</evidence>
<organism evidence="4 5">
    <name type="scientific">Dactylonectria macrodidyma</name>
    <dbReference type="NCBI Taxonomy" id="307937"/>
    <lineage>
        <taxon>Eukaryota</taxon>
        <taxon>Fungi</taxon>
        <taxon>Dikarya</taxon>
        <taxon>Ascomycota</taxon>
        <taxon>Pezizomycotina</taxon>
        <taxon>Sordariomycetes</taxon>
        <taxon>Hypocreomycetidae</taxon>
        <taxon>Hypocreales</taxon>
        <taxon>Nectriaceae</taxon>
        <taxon>Dactylonectria</taxon>
    </lineage>
</organism>
<keyword evidence="2" id="KW-0472">Membrane</keyword>
<keyword evidence="2" id="KW-0812">Transmembrane</keyword>